<dbReference type="AlphaFoldDB" id="A0A6A5RLZ4"/>
<proteinExistence type="predicted"/>
<feature type="transmembrane region" description="Helical" evidence="2">
    <location>
        <begin position="126"/>
        <end position="150"/>
    </location>
</feature>
<evidence type="ECO:0000313" key="3">
    <source>
        <dbReference type="EMBL" id="KAF1929451.1"/>
    </source>
</evidence>
<keyword evidence="2" id="KW-0812">Transmembrane</keyword>
<evidence type="ECO:0000256" key="1">
    <source>
        <dbReference type="SAM" id="MobiDB-lite"/>
    </source>
</evidence>
<keyword evidence="4" id="KW-1185">Reference proteome</keyword>
<dbReference type="Proteomes" id="UP000800082">
    <property type="component" value="Unassembled WGS sequence"/>
</dbReference>
<name>A0A6A5RLZ4_9PLEO</name>
<feature type="region of interest" description="Disordered" evidence="1">
    <location>
        <begin position="24"/>
        <end position="59"/>
    </location>
</feature>
<feature type="compositionally biased region" description="Polar residues" evidence="1">
    <location>
        <begin position="100"/>
        <end position="117"/>
    </location>
</feature>
<reference evidence="3" key="1">
    <citation type="journal article" date="2020" name="Stud. Mycol.">
        <title>101 Dothideomycetes genomes: a test case for predicting lifestyles and emergence of pathogens.</title>
        <authorList>
            <person name="Haridas S."/>
            <person name="Albert R."/>
            <person name="Binder M."/>
            <person name="Bloem J."/>
            <person name="Labutti K."/>
            <person name="Salamov A."/>
            <person name="Andreopoulos B."/>
            <person name="Baker S."/>
            <person name="Barry K."/>
            <person name="Bills G."/>
            <person name="Bluhm B."/>
            <person name="Cannon C."/>
            <person name="Castanera R."/>
            <person name="Culley D."/>
            <person name="Daum C."/>
            <person name="Ezra D."/>
            <person name="Gonzalez J."/>
            <person name="Henrissat B."/>
            <person name="Kuo A."/>
            <person name="Liang C."/>
            <person name="Lipzen A."/>
            <person name="Lutzoni F."/>
            <person name="Magnuson J."/>
            <person name="Mondo S."/>
            <person name="Nolan M."/>
            <person name="Ohm R."/>
            <person name="Pangilinan J."/>
            <person name="Park H.-J."/>
            <person name="Ramirez L."/>
            <person name="Alfaro M."/>
            <person name="Sun H."/>
            <person name="Tritt A."/>
            <person name="Yoshinaga Y."/>
            <person name="Zwiers L.-H."/>
            <person name="Turgeon B."/>
            <person name="Goodwin S."/>
            <person name="Spatafora J."/>
            <person name="Crous P."/>
            <person name="Grigoriev I."/>
        </authorList>
    </citation>
    <scope>NUCLEOTIDE SEQUENCE</scope>
    <source>
        <strain evidence="3">CBS 183.55</strain>
    </source>
</reference>
<evidence type="ECO:0000256" key="2">
    <source>
        <dbReference type="SAM" id="Phobius"/>
    </source>
</evidence>
<protein>
    <submittedName>
        <fullName evidence="3">Uncharacterized protein</fullName>
    </submittedName>
</protein>
<dbReference type="RefSeq" id="XP_033449699.1">
    <property type="nucleotide sequence ID" value="XM_033592317.1"/>
</dbReference>
<dbReference type="EMBL" id="ML978966">
    <property type="protein sequence ID" value="KAF1929451.1"/>
    <property type="molecule type" value="Genomic_DNA"/>
</dbReference>
<accession>A0A6A5RLZ4</accession>
<dbReference type="GeneID" id="54349985"/>
<feature type="compositionally biased region" description="Polar residues" evidence="1">
    <location>
        <begin position="49"/>
        <end position="59"/>
    </location>
</feature>
<organism evidence="3 4">
    <name type="scientific">Didymella exigua CBS 183.55</name>
    <dbReference type="NCBI Taxonomy" id="1150837"/>
    <lineage>
        <taxon>Eukaryota</taxon>
        <taxon>Fungi</taxon>
        <taxon>Dikarya</taxon>
        <taxon>Ascomycota</taxon>
        <taxon>Pezizomycotina</taxon>
        <taxon>Dothideomycetes</taxon>
        <taxon>Pleosporomycetidae</taxon>
        <taxon>Pleosporales</taxon>
        <taxon>Pleosporineae</taxon>
        <taxon>Didymellaceae</taxon>
        <taxon>Didymella</taxon>
    </lineage>
</organism>
<dbReference type="OrthoDB" id="5421765at2759"/>
<evidence type="ECO:0000313" key="4">
    <source>
        <dbReference type="Proteomes" id="UP000800082"/>
    </source>
</evidence>
<gene>
    <name evidence="3" type="ORF">M421DRAFT_419983</name>
</gene>
<feature type="region of interest" description="Disordered" evidence="1">
    <location>
        <begin position="99"/>
        <end position="120"/>
    </location>
</feature>
<feature type="compositionally biased region" description="Polar residues" evidence="1">
    <location>
        <begin position="24"/>
        <end position="42"/>
    </location>
</feature>
<keyword evidence="2" id="KW-1133">Transmembrane helix</keyword>
<sequence>MAKWVRRQPQGSQCETNEQALSCESSGEISQRTETTTQSSATGVFASPTVATENTETSVTMTRANHDGSVWASSYMDVSSHEATADLTTGVVTTSARTTPWSTFTEPPEAQSASRSGNDGGVSKGAVAGIAIGTCIVGAAIAFIAAWLLFKRRDKKFMQKTCPSGYPIYADSSPELVMAQKSAVNGIPYVQVSQAQMRTPVPVPARAPVASPHAVNDALTGILPPAATEHDVSTRISALFAEFKRHIDTFYRGVHASITPSMDSDLASFGKDVDMVELLQNCSHPTVALKHALTAFVLSITESKRDENKQTLWPSELTNFIKPRDSDSAQLAAAQALHRRLTVHIYAQHNALSPANRSQSRLSNLSALSLTRNTFSAIREAAEHFSLTFFPWANPVFGDQERESDLAGIVTEALETRIWLVGQTGEWDFEWEVPGRGAVVVSPSLVVREERRGPRRVVLDQSVVGV</sequence>
<keyword evidence="2" id="KW-0472">Membrane</keyword>